<accession>K0TNB9</accession>
<evidence type="ECO:0000256" key="1">
    <source>
        <dbReference type="SAM" id="MobiDB-lite"/>
    </source>
</evidence>
<protein>
    <submittedName>
        <fullName evidence="2">Uncharacterized protein</fullName>
    </submittedName>
</protein>
<dbReference type="AlphaFoldDB" id="K0TNB9"/>
<comment type="caution">
    <text evidence="2">The sequence shown here is derived from an EMBL/GenBank/DDBJ whole genome shotgun (WGS) entry which is preliminary data.</text>
</comment>
<feature type="compositionally biased region" description="Polar residues" evidence="1">
    <location>
        <begin position="46"/>
        <end position="55"/>
    </location>
</feature>
<sequence>MEMQDAFKLLPRPRQAAPPDTIRGSAMLPGAIGEPDAPRQIDERIQGNQVTNDKASSGGVGAASTTQDLASSTICDMTEDTRSKIRRIASEPPPHTSQTTKFPERPVHTSVQRTDAPSGMYVIHSDAPGDLSFRCLAEKGIPVREAMLVRAGLAGIDSDDR</sequence>
<feature type="compositionally biased region" description="Basic and acidic residues" evidence="1">
    <location>
        <begin position="36"/>
        <end position="45"/>
    </location>
</feature>
<feature type="compositionally biased region" description="Polar residues" evidence="1">
    <location>
        <begin position="63"/>
        <end position="75"/>
    </location>
</feature>
<dbReference type="EMBL" id="AGNL01001420">
    <property type="protein sequence ID" value="EJK77011.1"/>
    <property type="molecule type" value="Genomic_DNA"/>
</dbReference>
<feature type="region of interest" description="Disordered" evidence="1">
    <location>
        <begin position="1"/>
        <end position="117"/>
    </location>
</feature>
<reference evidence="2 3" key="1">
    <citation type="journal article" date="2012" name="Genome Biol.">
        <title>Genome and low-iron response of an oceanic diatom adapted to chronic iron limitation.</title>
        <authorList>
            <person name="Lommer M."/>
            <person name="Specht M."/>
            <person name="Roy A.S."/>
            <person name="Kraemer L."/>
            <person name="Andreson R."/>
            <person name="Gutowska M.A."/>
            <person name="Wolf J."/>
            <person name="Bergner S.V."/>
            <person name="Schilhabel M.B."/>
            <person name="Klostermeier U.C."/>
            <person name="Beiko R.G."/>
            <person name="Rosenstiel P."/>
            <person name="Hippler M."/>
            <person name="Laroche J."/>
        </authorList>
    </citation>
    <scope>NUCLEOTIDE SEQUENCE [LARGE SCALE GENOMIC DNA]</scope>
    <source>
        <strain evidence="2 3">CCMP1005</strain>
    </source>
</reference>
<proteinExistence type="predicted"/>
<gene>
    <name evidence="2" type="ORF">THAOC_01185</name>
</gene>
<keyword evidence="3" id="KW-1185">Reference proteome</keyword>
<evidence type="ECO:0000313" key="2">
    <source>
        <dbReference type="EMBL" id="EJK77011.1"/>
    </source>
</evidence>
<feature type="non-terminal residue" evidence="2">
    <location>
        <position position="161"/>
    </location>
</feature>
<organism evidence="2 3">
    <name type="scientific">Thalassiosira oceanica</name>
    <name type="common">Marine diatom</name>
    <dbReference type="NCBI Taxonomy" id="159749"/>
    <lineage>
        <taxon>Eukaryota</taxon>
        <taxon>Sar</taxon>
        <taxon>Stramenopiles</taxon>
        <taxon>Ochrophyta</taxon>
        <taxon>Bacillariophyta</taxon>
        <taxon>Coscinodiscophyceae</taxon>
        <taxon>Thalassiosirophycidae</taxon>
        <taxon>Thalassiosirales</taxon>
        <taxon>Thalassiosiraceae</taxon>
        <taxon>Thalassiosira</taxon>
    </lineage>
</organism>
<evidence type="ECO:0000313" key="3">
    <source>
        <dbReference type="Proteomes" id="UP000266841"/>
    </source>
</evidence>
<dbReference type="Proteomes" id="UP000266841">
    <property type="component" value="Unassembled WGS sequence"/>
</dbReference>
<name>K0TNB9_THAOC</name>